<accession>A0ACB7WMG9</accession>
<dbReference type="Proteomes" id="UP000827976">
    <property type="component" value="Chromosome 3"/>
</dbReference>
<sequence>MLQSRWDTMRCSSCEAKHAKQIIILGSNVEQNLFILWILSLKVVKFGDMPQKKSRKNVVKLSGDYMPLWLWCWNFHHQ</sequence>
<dbReference type="EMBL" id="CM037013">
    <property type="protein sequence ID" value="KAH7689483.1"/>
    <property type="molecule type" value="Genomic_DNA"/>
</dbReference>
<evidence type="ECO:0000313" key="1">
    <source>
        <dbReference type="EMBL" id="KAH7689483.1"/>
    </source>
</evidence>
<comment type="caution">
    <text evidence="1">The sequence shown here is derived from an EMBL/GenBank/DDBJ whole genome shotgun (WGS) entry which is preliminary data.</text>
</comment>
<reference evidence="2" key="1">
    <citation type="journal article" date="2022" name="Nat. Commun.">
        <title>Chromosome evolution and the genetic basis of agronomically important traits in greater yam.</title>
        <authorList>
            <person name="Bredeson J.V."/>
            <person name="Lyons J.B."/>
            <person name="Oniyinde I.O."/>
            <person name="Okereke N.R."/>
            <person name="Kolade O."/>
            <person name="Nnabue I."/>
            <person name="Nwadili C.O."/>
            <person name="Hribova E."/>
            <person name="Parker M."/>
            <person name="Nwogha J."/>
            <person name="Shu S."/>
            <person name="Carlson J."/>
            <person name="Kariba R."/>
            <person name="Muthemba S."/>
            <person name="Knop K."/>
            <person name="Barton G.J."/>
            <person name="Sherwood A.V."/>
            <person name="Lopez-Montes A."/>
            <person name="Asiedu R."/>
            <person name="Jamnadass R."/>
            <person name="Muchugi A."/>
            <person name="Goodstein D."/>
            <person name="Egesi C.N."/>
            <person name="Featherston J."/>
            <person name="Asfaw A."/>
            <person name="Simpson G.G."/>
            <person name="Dolezel J."/>
            <person name="Hendre P.S."/>
            <person name="Van Deynze A."/>
            <person name="Kumar P.L."/>
            <person name="Obidiegwu J.E."/>
            <person name="Bhattacharjee R."/>
            <person name="Rokhsar D.S."/>
        </authorList>
    </citation>
    <scope>NUCLEOTIDE SEQUENCE [LARGE SCALE GENOMIC DNA]</scope>
    <source>
        <strain evidence="2">cv. TDa95/00328</strain>
    </source>
</reference>
<protein>
    <submittedName>
        <fullName evidence="1">Uncharacterized protein</fullName>
    </submittedName>
</protein>
<keyword evidence="2" id="KW-1185">Reference proteome</keyword>
<gene>
    <name evidence="1" type="ORF">IHE45_03G101500</name>
</gene>
<evidence type="ECO:0000313" key="2">
    <source>
        <dbReference type="Proteomes" id="UP000827976"/>
    </source>
</evidence>
<proteinExistence type="predicted"/>
<name>A0ACB7WMG9_DIOAL</name>
<organism evidence="1 2">
    <name type="scientific">Dioscorea alata</name>
    <name type="common">Purple yam</name>
    <dbReference type="NCBI Taxonomy" id="55571"/>
    <lineage>
        <taxon>Eukaryota</taxon>
        <taxon>Viridiplantae</taxon>
        <taxon>Streptophyta</taxon>
        <taxon>Embryophyta</taxon>
        <taxon>Tracheophyta</taxon>
        <taxon>Spermatophyta</taxon>
        <taxon>Magnoliopsida</taxon>
        <taxon>Liliopsida</taxon>
        <taxon>Dioscoreales</taxon>
        <taxon>Dioscoreaceae</taxon>
        <taxon>Dioscorea</taxon>
    </lineage>
</organism>